<reference evidence="3 4" key="1">
    <citation type="submission" date="2016-06" db="EMBL/GenBank/DDBJ databases">
        <authorList>
            <person name="Kjaerup R.B."/>
            <person name="Dalgaard T.S."/>
            <person name="Juul-Madsen H.R."/>
        </authorList>
    </citation>
    <scope>NUCLEOTIDE SEQUENCE [LARGE SCALE GENOMIC DNA]</scope>
    <source>
        <strain evidence="3 4">CECT 8886</strain>
    </source>
</reference>
<dbReference type="PANTHER" id="PTHR38105:SF5">
    <property type="entry name" value="OUTER MEMBRANE PROTEIN"/>
    <property type="match status" value="1"/>
</dbReference>
<dbReference type="GO" id="GO:0015288">
    <property type="term" value="F:porin activity"/>
    <property type="evidence" value="ECO:0007669"/>
    <property type="project" value="TreeGrafter"/>
</dbReference>
<feature type="chain" id="PRO_5008379268" evidence="2">
    <location>
        <begin position="26"/>
        <end position="232"/>
    </location>
</feature>
<evidence type="ECO:0000256" key="1">
    <source>
        <dbReference type="ARBA" id="ARBA00022729"/>
    </source>
</evidence>
<proteinExistence type="predicted"/>
<protein>
    <submittedName>
        <fullName evidence="3">Oligogalacturonate-specific porin KdgM</fullName>
    </submittedName>
</protein>
<dbReference type="Gene3D" id="2.40.160.40">
    <property type="entry name" value="monomeric porin ompg"/>
    <property type="match status" value="1"/>
</dbReference>
<dbReference type="PANTHER" id="PTHR38105">
    <property type="entry name" value="OUTER MEMBRANE PROTEIN-RELATED-RELATED"/>
    <property type="match status" value="1"/>
</dbReference>
<evidence type="ECO:0000313" key="3">
    <source>
        <dbReference type="EMBL" id="SBS36891.1"/>
    </source>
</evidence>
<dbReference type="STRING" id="1792290.MSP8886_03887"/>
<keyword evidence="1 2" id="KW-0732">Signal</keyword>
<dbReference type="GO" id="GO:0015772">
    <property type="term" value="P:oligosaccharide transport"/>
    <property type="evidence" value="ECO:0007669"/>
    <property type="project" value="TreeGrafter"/>
</dbReference>
<dbReference type="InterPro" id="IPR009331">
    <property type="entry name" value="Oligogalacturonate-sp_porin"/>
</dbReference>
<keyword evidence="4" id="KW-1185">Reference proteome</keyword>
<accession>A0A1A8TT47</accession>
<organism evidence="3 4">
    <name type="scientific">Marinomonas spartinae</name>
    <dbReference type="NCBI Taxonomy" id="1792290"/>
    <lineage>
        <taxon>Bacteria</taxon>
        <taxon>Pseudomonadati</taxon>
        <taxon>Pseudomonadota</taxon>
        <taxon>Gammaproteobacteria</taxon>
        <taxon>Oceanospirillales</taxon>
        <taxon>Oceanospirillaceae</taxon>
        <taxon>Marinomonas</taxon>
    </lineage>
</organism>
<dbReference type="RefSeq" id="WP_067019811.1">
    <property type="nucleotide sequence ID" value="NZ_FLOB01000015.1"/>
</dbReference>
<gene>
    <name evidence="3" type="primary">kdgM</name>
    <name evidence="3" type="ORF">MSP8886_03887</name>
</gene>
<name>A0A1A8TT47_9GAMM</name>
<dbReference type="EMBL" id="FLOB01000015">
    <property type="protein sequence ID" value="SBS36891.1"/>
    <property type="molecule type" value="Genomic_DNA"/>
</dbReference>
<dbReference type="Pfam" id="PF06178">
    <property type="entry name" value="KdgM"/>
    <property type="match status" value="1"/>
</dbReference>
<dbReference type="SUPFAM" id="SSF56935">
    <property type="entry name" value="Porins"/>
    <property type="match status" value="1"/>
</dbReference>
<sequence length="232" mass="26863">MKQRHLRLNILFAACAIGFIQHASATELSYEHQYEDVSKDHVDEIELSHKFDSGFKLAGALKFKPHEQANGDSGKAFHDDRWHESKISGSYTIQLNNDWQLTPGFSWVRKQNEYKYKPSLKLKTAITDDTHASIRYRKEITDASGKKNKKVDRIDLGVSQKIEKVTLGYTYTYYHGNQNLFDKKRNDYQHEIEAAYKLTKTFSPYIAVKNESVSSKTDQRQTEFDIGFALKI</sequence>
<evidence type="ECO:0000256" key="2">
    <source>
        <dbReference type="SAM" id="SignalP"/>
    </source>
</evidence>
<dbReference type="AlphaFoldDB" id="A0A1A8TT47"/>
<feature type="signal peptide" evidence="2">
    <location>
        <begin position="1"/>
        <end position="25"/>
    </location>
</feature>
<dbReference type="InterPro" id="IPR053713">
    <property type="entry name" value="Bact_OM_Channel_sf"/>
</dbReference>
<dbReference type="Proteomes" id="UP000092544">
    <property type="component" value="Unassembled WGS sequence"/>
</dbReference>
<evidence type="ECO:0000313" key="4">
    <source>
        <dbReference type="Proteomes" id="UP000092544"/>
    </source>
</evidence>
<dbReference type="GO" id="GO:0009279">
    <property type="term" value="C:cell outer membrane"/>
    <property type="evidence" value="ECO:0007669"/>
    <property type="project" value="TreeGrafter"/>
</dbReference>